<dbReference type="GO" id="GO:0005737">
    <property type="term" value="C:cytoplasm"/>
    <property type="evidence" value="ECO:0007669"/>
    <property type="project" value="UniProtKB-SubCell"/>
</dbReference>
<comment type="similarity">
    <text evidence="2 5">Belongs to the RecX family.</text>
</comment>
<comment type="caution">
    <text evidence="8">The sequence shown here is derived from an EMBL/GenBank/DDBJ whole genome shotgun (WGS) entry which is preliminary data.</text>
</comment>
<evidence type="ECO:0000259" key="6">
    <source>
        <dbReference type="Pfam" id="PF02631"/>
    </source>
</evidence>
<dbReference type="Pfam" id="PF02631">
    <property type="entry name" value="RecX_HTH2"/>
    <property type="match status" value="1"/>
</dbReference>
<dbReference type="Proteomes" id="UP000318296">
    <property type="component" value="Unassembled WGS sequence"/>
</dbReference>
<comment type="subcellular location">
    <subcellularLocation>
        <location evidence="1 5">Cytoplasm</location>
    </subcellularLocation>
</comment>
<sequence length="162" mass="19797">MKKKLEKNQYEQVLNKAFVYLARRNHSEQELKTKLQRKFFQEAQIKKVITRLKKLGYLDDEKFAREWIEYRLGRHPRGRVLIKRELQVKGVEVELVEKMLELVYNGDREKKELTRLLGQRADKYPRTRKGKHQLISYLLRRGFLWEDIKESMESEEELKIYK</sequence>
<evidence type="ECO:0000256" key="3">
    <source>
        <dbReference type="ARBA" id="ARBA00018111"/>
    </source>
</evidence>
<proteinExistence type="inferred from homology"/>
<evidence type="ECO:0000313" key="9">
    <source>
        <dbReference type="Proteomes" id="UP000318296"/>
    </source>
</evidence>
<dbReference type="AlphaFoldDB" id="A0A554LEZ8"/>
<accession>A0A554LEZ8</accession>
<evidence type="ECO:0000259" key="7">
    <source>
        <dbReference type="Pfam" id="PF21982"/>
    </source>
</evidence>
<dbReference type="Gene3D" id="1.10.10.10">
    <property type="entry name" value="Winged helix-like DNA-binding domain superfamily/Winged helix DNA-binding domain"/>
    <property type="match status" value="2"/>
</dbReference>
<dbReference type="InterPro" id="IPR036388">
    <property type="entry name" value="WH-like_DNA-bd_sf"/>
</dbReference>
<reference evidence="8 9" key="1">
    <citation type="submission" date="2017-07" db="EMBL/GenBank/DDBJ databases">
        <title>Mechanisms for carbon and nitrogen cycling indicate functional differentiation within the Candidate Phyla Radiation.</title>
        <authorList>
            <person name="Danczak R.E."/>
            <person name="Johnston M.D."/>
            <person name="Kenah C."/>
            <person name="Slattery M."/>
            <person name="Wrighton K.C."/>
            <person name="Wilkins M.J."/>
        </authorList>
    </citation>
    <scope>NUCLEOTIDE SEQUENCE [LARGE SCALE GENOMIC DNA]</scope>
    <source>
        <strain evidence="8">Licking1014_96</strain>
    </source>
</reference>
<evidence type="ECO:0000313" key="8">
    <source>
        <dbReference type="EMBL" id="TSC91454.1"/>
    </source>
</evidence>
<dbReference type="HAMAP" id="MF_01114">
    <property type="entry name" value="RecX"/>
    <property type="match status" value="1"/>
</dbReference>
<protein>
    <recommendedName>
        <fullName evidence="3 5">Regulatory protein RecX</fullName>
    </recommendedName>
</protein>
<dbReference type="InterPro" id="IPR053926">
    <property type="entry name" value="RecX_HTH_1st"/>
</dbReference>
<dbReference type="PANTHER" id="PTHR33602">
    <property type="entry name" value="REGULATORY PROTEIN RECX FAMILY PROTEIN"/>
    <property type="match status" value="1"/>
</dbReference>
<dbReference type="InterPro" id="IPR003783">
    <property type="entry name" value="Regulatory_RecX"/>
</dbReference>
<feature type="domain" description="RecX first three-helical" evidence="7">
    <location>
        <begin position="15"/>
        <end position="52"/>
    </location>
</feature>
<evidence type="ECO:0000256" key="2">
    <source>
        <dbReference type="ARBA" id="ARBA00009695"/>
    </source>
</evidence>
<evidence type="ECO:0000256" key="5">
    <source>
        <dbReference type="HAMAP-Rule" id="MF_01114"/>
    </source>
</evidence>
<organism evidence="8 9">
    <name type="scientific">Candidatus Berkelbacteria bacterium Licking1014_96</name>
    <dbReference type="NCBI Taxonomy" id="2017149"/>
    <lineage>
        <taxon>Bacteria</taxon>
        <taxon>Candidatus Berkelbacteria</taxon>
    </lineage>
</organism>
<dbReference type="EMBL" id="VMGH01000040">
    <property type="protein sequence ID" value="TSC91454.1"/>
    <property type="molecule type" value="Genomic_DNA"/>
</dbReference>
<comment type="function">
    <text evidence="5">Modulates RecA activity.</text>
</comment>
<keyword evidence="4 5" id="KW-0963">Cytoplasm</keyword>
<name>A0A554LEZ8_9BACT</name>
<feature type="domain" description="RecX second three-helical" evidence="6">
    <location>
        <begin position="59"/>
        <end position="100"/>
    </location>
</feature>
<evidence type="ECO:0000256" key="1">
    <source>
        <dbReference type="ARBA" id="ARBA00004496"/>
    </source>
</evidence>
<dbReference type="Pfam" id="PF21982">
    <property type="entry name" value="RecX_HTH1"/>
    <property type="match status" value="1"/>
</dbReference>
<gene>
    <name evidence="5" type="primary">recX</name>
    <name evidence="8" type="ORF">CEN92_279</name>
</gene>
<dbReference type="PANTHER" id="PTHR33602:SF1">
    <property type="entry name" value="REGULATORY PROTEIN RECX FAMILY PROTEIN"/>
    <property type="match status" value="1"/>
</dbReference>
<evidence type="ECO:0000256" key="4">
    <source>
        <dbReference type="ARBA" id="ARBA00022490"/>
    </source>
</evidence>
<dbReference type="InterPro" id="IPR053924">
    <property type="entry name" value="RecX_HTH_2nd"/>
</dbReference>
<dbReference type="GO" id="GO:0006282">
    <property type="term" value="P:regulation of DNA repair"/>
    <property type="evidence" value="ECO:0007669"/>
    <property type="project" value="UniProtKB-UniRule"/>
</dbReference>